<protein>
    <submittedName>
        <fullName evidence="2">Uncharacterized protein</fullName>
    </submittedName>
</protein>
<dbReference type="EMBL" id="AYLP01000335">
    <property type="protein sequence ID" value="ESS61126.1"/>
    <property type="molecule type" value="Genomic_DNA"/>
</dbReference>
<feature type="region of interest" description="Disordered" evidence="1">
    <location>
        <begin position="244"/>
        <end position="272"/>
    </location>
</feature>
<sequence length="417" mass="44931">MPILSYLWTRRIHVQRTQHDQRKLLAAQMAVKKWQRGCPPLIGAEDGGHIHSTTSHYLHRTADASSGLSNCPTQSSRRAMELVRKRRSTVVRRIADIPALGQLYEESERGRSRDVRAVNVGAWNVPDGAIHDFLLHARAADERGELCGLFDGNRSGAIDPTAAHQDAAVHVGNGSNPAGHGDSGVTKSCGAIGNEAGAPLDNGRDESICPQPDRLEGTCCFQPAWMTARCCSDIAALTPKKFHTGAGRGHNSGLVRGAKDGEGGSPPRPAVREDTRAGCVQHYKVMRDTSREGKAHESYDCQSGTSSGSLECHGAFHKTCCVGTRCSNRGGTQFGPTRDLAVGGARRPVCPDPGVVVGCIGLKGGTAGGPEPWLRVERRFSIIFILPPRFKDARQGRDWPLHKGNEPSRYSKATLPH</sequence>
<evidence type="ECO:0000313" key="3">
    <source>
        <dbReference type="Proteomes" id="UP000017861"/>
    </source>
</evidence>
<dbReference type="VEuPathDB" id="TriTrypDB:TCDM_11299"/>
<dbReference type="AlphaFoldDB" id="V5D115"/>
<evidence type="ECO:0000313" key="2">
    <source>
        <dbReference type="EMBL" id="ESS61126.1"/>
    </source>
</evidence>
<accession>V5D115</accession>
<reference evidence="2 3" key="1">
    <citation type="journal article" date="2014" name="Genome Announc.">
        <title>Trypanosoma cruzi Clone Dm28c Draft Genome Sequence.</title>
        <authorList>
            <person name="Grisard E.C."/>
            <person name="Teixeira S.M."/>
            <person name="de Almeida L.G."/>
            <person name="Stoco P.H."/>
            <person name="Gerber A.L."/>
            <person name="Talavera-Lopez C."/>
            <person name="Lima O.C."/>
            <person name="Andersson B."/>
            <person name="de Vasconcelos A.T."/>
        </authorList>
    </citation>
    <scope>NUCLEOTIDE SEQUENCE [LARGE SCALE GENOMIC DNA]</scope>
    <source>
        <strain evidence="2 3">Dm28c</strain>
    </source>
</reference>
<comment type="caution">
    <text evidence="2">The sequence shown here is derived from an EMBL/GenBank/DDBJ whole genome shotgun (WGS) entry which is preliminary data.</text>
</comment>
<dbReference type="Proteomes" id="UP000017861">
    <property type="component" value="Unassembled WGS sequence"/>
</dbReference>
<name>V5D115_TRYCR</name>
<gene>
    <name evidence="2" type="ORF">TCDM_11299</name>
</gene>
<proteinExistence type="predicted"/>
<evidence type="ECO:0000256" key="1">
    <source>
        <dbReference type="SAM" id="MobiDB-lite"/>
    </source>
</evidence>
<feature type="region of interest" description="Disordered" evidence="1">
    <location>
        <begin position="395"/>
        <end position="417"/>
    </location>
</feature>
<feature type="compositionally biased region" description="Basic and acidic residues" evidence="1">
    <location>
        <begin position="395"/>
        <end position="406"/>
    </location>
</feature>
<organism evidence="2 3">
    <name type="scientific">Trypanosoma cruzi Dm28c</name>
    <dbReference type="NCBI Taxonomy" id="1416333"/>
    <lineage>
        <taxon>Eukaryota</taxon>
        <taxon>Discoba</taxon>
        <taxon>Euglenozoa</taxon>
        <taxon>Kinetoplastea</taxon>
        <taxon>Metakinetoplastina</taxon>
        <taxon>Trypanosomatida</taxon>
        <taxon>Trypanosomatidae</taxon>
        <taxon>Trypanosoma</taxon>
        <taxon>Schizotrypanum</taxon>
    </lineage>
</organism>